<dbReference type="AlphaFoldDB" id="A0A5R8K9F9"/>
<feature type="domain" description="DNA methylase adenine-specific" evidence="2">
    <location>
        <begin position="55"/>
        <end position="113"/>
    </location>
</feature>
<dbReference type="Proteomes" id="UP000306196">
    <property type="component" value="Unassembled WGS sequence"/>
</dbReference>
<evidence type="ECO:0000313" key="4">
    <source>
        <dbReference type="Proteomes" id="UP000306196"/>
    </source>
</evidence>
<protein>
    <recommendedName>
        <fullName evidence="2">DNA methylase adenine-specific domain-containing protein</fullName>
    </recommendedName>
</protein>
<organism evidence="3 4">
    <name type="scientific">Phragmitibacter flavus</name>
    <dbReference type="NCBI Taxonomy" id="2576071"/>
    <lineage>
        <taxon>Bacteria</taxon>
        <taxon>Pseudomonadati</taxon>
        <taxon>Verrucomicrobiota</taxon>
        <taxon>Verrucomicrobiia</taxon>
        <taxon>Verrucomicrobiales</taxon>
        <taxon>Verrucomicrobiaceae</taxon>
        <taxon>Phragmitibacter</taxon>
    </lineage>
</organism>
<evidence type="ECO:0000313" key="3">
    <source>
        <dbReference type="EMBL" id="TLD68956.1"/>
    </source>
</evidence>
<dbReference type="EMBL" id="VAUV01000017">
    <property type="protein sequence ID" value="TLD68956.1"/>
    <property type="molecule type" value="Genomic_DNA"/>
</dbReference>
<comment type="caution">
    <text evidence="3">The sequence shown here is derived from an EMBL/GenBank/DDBJ whole genome shotgun (WGS) entry which is preliminary data.</text>
</comment>
<evidence type="ECO:0000256" key="1">
    <source>
        <dbReference type="ARBA" id="ARBA00006594"/>
    </source>
</evidence>
<dbReference type="RefSeq" id="WP_138088085.1">
    <property type="nucleotide sequence ID" value="NZ_VAUV01000017.1"/>
</dbReference>
<dbReference type="GO" id="GO:0008170">
    <property type="term" value="F:N-methyltransferase activity"/>
    <property type="evidence" value="ECO:0007669"/>
    <property type="project" value="InterPro"/>
</dbReference>
<accession>A0A5R8K9F9</accession>
<dbReference type="OrthoDB" id="9814572at2"/>
<evidence type="ECO:0000259" key="2">
    <source>
        <dbReference type="Pfam" id="PF02384"/>
    </source>
</evidence>
<dbReference type="Pfam" id="PF02384">
    <property type="entry name" value="N6_Mtase"/>
    <property type="match status" value="1"/>
</dbReference>
<gene>
    <name evidence="3" type="ORF">FEM03_20050</name>
</gene>
<reference evidence="3 4" key="1">
    <citation type="submission" date="2019-05" db="EMBL/GenBank/DDBJ databases">
        <title>Verrucobacter flavum gen. nov., sp. nov. a new member of the family Verrucomicrobiaceae.</title>
        <authorList>
            <person name="Szuroczki S."/>
            <person name="Abbaszade G."/>
            <person name="Szabo A."/>
            <person name="Felfoldi T."/>
            <person name="Schumann P."/>
            <person name="Boka K."/>
            <person name="Keki Z."/>
            <person name="Toumi M."/>
            <person name="Toth E."/>
        </authorList>
    </citation>
    <scope>NUCLEOTIDE SEQUENCE [LARGE SCALE GENOMIC DNA]</scope>
    <source>
        <strain evidence="3 4">MG-N-17</strain>
    </source>
</reference>
<proteinExistence type="inferred from homology"/>
<sequence length="125" mass="13363">MVSQAASLLIPSISLLSANEGEKSHRSIDLLGHVYDWSGAKKTAAGSPKGERGGTHQYLLTRFTSAEGQNGGHFYPSSRIVHYPVETLAPFEGRIYDPACVSRGMFGKSEKGIAPPGVNRSDSSQ</sequence>
<keyword evidence="4" id="KW-1185">Reference proteome</keyword>
<dbReference type="InterPro" id="IPR003356">
    <property type="entry name" value="DNA_methylase_A-5"/>
</dbReference>
<dbReference type="SUPFAM" id="SSF53335">
    <property type="entry name" value="S-adenosyl-L-methionine-dependent methyltransferases"/>
    <property type="match status" value="1"/>
</dbReference>
<dbReference type="InterPro" id="IPR029063">
    <property type="entry name" value="SAM-dependent_MTases_sf"/>
</dbReference>
<name>A0A5R8K9F9_9BACT</name>
<dbReference type="Gene3D" id="3.40.50.150">
    <property type="entry name" value="Vaccinia Virus protein VP39"/>
    <property type="match status" value="1"/>
</dbReference>
<dbReference type="GO" id="GO:0003677">
    <property type="term" value="F:DNA binding"/>
    <property type="evidence" value="ECO:0007669"/>
    <property type="project" value="InterPro"/>
</dbReference>
<comment type="similarity">
    <text evidence="1">Belongs to the N(4)/N(6)-methyltransferase family.</text>
</comment>